<organism evidence="2">
    <name type="scientific">Alexandrium catenella</name>
    <name type="common">Red tide dinoflagellate</name>
    <name type="synonym">Gonyaulax catenella</name>
    <dbReference type="NCBI Taxonomy" id="2925"/>
    <lineage>
        <taxon>Eukaryota</taxon>
        <taxon>Sar</taxon>
        <taxon>Alveolata</taxon>
        <taxon>Dinophyceae</taxon>
        <taxon>Gonyaulacales</taxon>
        <taxon>Pyrocystaceae</taxon>
        <taxon>Alexandrium</taxon>
    </lineage>
</organism>
<feature type="signal peptide" evidence="1">
    <location>
        <begin position="1"/>
        <end position="26"/>
    </location>
</feature>
<proteinExistence type="predicted"/>
<evidence type="ECO:0000313" key="2">
    <source>
        <dbReference type="EMBL" id="CAD9168922.1"/>
    </source>
</evidence>
<reference evidence="2" key="1">
    <citation type="submission" date="2021-01" db="EMBL/GenBank/DDBJ databases">
        <authorList>
            <person name="Corre E."/>
            <person name="Pelletier E."/>
            <person name="Niang G."/>
            <person name="Scheremetjew M."/>
            <person name="Finn R."/>
            <person name="Kale V."/>
            <person name="Holt S."/>
            <person name="Cochrane G."/>
            <person name="Meng A."/>
            <person name="Brown T."/>
            <person name="Cohen L."/>
        </authorList>
    </citation>
    <scope>NUCLEOTIDE SEQUENCE</scope>
    <source>
        <strain evidence="2">OF101</strain>
    </source>
</reference>
<sequence length="196" mass="19684">MAAAGAPQTLAWALLMAAAWQRLAEASEAVQPAPGGAASAAVTPSGNATVGAKGLRGAAAAAAAGGGRAQRKGNASSGLPVTAACSASDSRLMERLGAGNAAGTFPEVVADCRSVSWKLFAGFQEGQFKSCLLQRIGFSATCAQCFVPAGTFGYRNCKFPCLFGSWCSRICLGCTDPTRQQVTSCAGVPIPEATAC</sequence>
<gene>
    <name evidence="2" type="ORF">ACAT0790_LOCUS45690</name>
</gene>
<name>A0A7S1RKF0_ALECA</name>
<dbReference type="EMBL" id="HBGE01076266">
    <property type="protein sequence ID" value="CAD9168922.1"/>
    <property type="molecule type" value="Transcribed_RNA"/>
</dbReference>
<protein>
    <submittedName>
        <fullName evidence="2">Uncharacterized protein</fullName>
    </submittedName>
</protein>
<accession>A0A7S1RKF0</accession>
<dbReference type="AlphaFoldDB" id="A0A7S1RKF0"/>
<evidence type="ECO:0000256" key="1">
    <source>
        <dbReference type="SAM" id="SignalP"/>
    </source>
</evidence>
<feature type="chain" id="PRO_5030858451" evidence="1">
    <location>
        <begin position="27"/>
        <end position="196"/>
    </location>
</feature>
<keyword evidence="1" id="KW-0732">Signal</keyword>